<dbReference type="InterPro" id="IPR036890">
    <property type="entry name" value="HATPase_C_sf"/>
</dbReference>
<feature type="domain" description="Response regulatory" evidence="12">
    <location>
        <begin position="725"/>
        <end position="840"/>
    </location>
</feature>
<dbReference type="SMART" id="SM00388">
    <property type="entry name" value="HisKA"/>
    <property type="match status" value="1"/>
</dbReference>
<evidence type="ECO:0000313" key="15">
    <source>
        <dbReference type="EMBL" id="QDV85853.1"/>
    </source>
</evidence>
<evidence type="ECO:0000256" key="1">
    <source>
        <dbReference type="ARBA" id="ARBA00000085"/>
    </source>
</evidence>
<dbReference type="PRINTS" id="PR00344">
    <property type="entry name" value="BCTRLSENSOR"/>
</dbReference>
<keyword evidence="10" id="KW-1133">Transmembrane helix</keyword>
<keyword evidence="6" id="KW-0418">Kinase</keyword>
<keyword evidence="5" id="KW-0547">Nucleotide-binding</keyword>
<dbReference type="CDD" id="cd19410">
    <property type="entry name" value="HK9-like_sensor"/>
    <property type="match status" value="1"/>
</dbReference>
<dbReference type="SMART" id="SM00387">
    <property type="entry name" value="HATPase_c"/>
    <property type="match status" value="1"/>
</dbReference>
<dbReference type="InterPro" id="IPR013767">
    <property type="entry name" value="PAS_fold"/>
</dbReference>
<dbReference type="Pfam" id="PF00989">
    <property type="entry name" value="PAS"/>
    <property type="match status" value="2"/>
</dbReference>
<dbReference type="SUPFAM" id="SSF55874">
    <property type="entry name" value="ATPase domain of HSP90 chaperone/DNA topoisomerase II/histidine kinase"/>
    <property type="match status" value="1"/>
</dbReference>
<protein>
    <recommendedName>
        <fullName evidence="2">histidine kinase</fullName>
        <ecNumber evidence="2">2.7.13.3</ecNumber>
    </recommendedName>
</protein>
<dbReference type="SUPFAM" id="SSF55785">
    <property type="entry name" value="PYP-like sensor domain (PAS domain)"/>
    <property type="match status" value="2"/>
</dbReference>
<dbReference type="SMART" id="SM00091">
    <property type="entry name" value="PAS"/>
    <property type="match status" value="2"/>
</dbReference>
<dbReference type="EC" id="2.7.13.3" evidence="2"/>
<dbReference type="InterPro" id="IPR005467">
    <property type="entry name" value="His_kinase_dom"/>
</dbReference>
<reference evidence="15 16" key="1">
    <citation type="submission" date="2019-02" db="EMBL/GenBank/DDBJ databases">
        <title>Deep-cultivation of Planctomycetes and their phenomic and genomic characterization uncovers novel biology.</title>
        <authorList>
            <person name="Wiegand S."/>
            <person name="Jogler M."/>
            <person name="Boedeker C."/>
            <person name="Pinto D."/>
            <person name="Vollmers J."/>
            <person name="Rivas-Marin E."/>
            <person name="Kohn T."/>
            <person name="Peeters S.H."/>
            <person name="Heuer A."/>
            <person name="Rast P."/>
            <person name="Oberbeckmann S."/>
            <person name="Bunk B."/>
            <person name="Jeske O."/>
            <person name="Meyerdierks A."/>
            <person name="Storesund J.E."/>
            <person name="Kallscheuer N."/>
            <person name="Luecker S."/>
            <person name="Lage O.M."/>
            <person name="Pohl T."/>
            <person name="Merkel B.J."/>
            <person name="Hornburger P."/>
            <person name="Mueller R.-W."/>
            <person name="Bruemmer F."/>
            <person name="Labrenz M."/>
            <person name="Spormann A.M."/>
            <person name="Op den Camp H."/>
            <person name="Overmann J."/>
            <person name="Amann R."/>
            <person name="Jetten M.S.M."/>
            <person name="Mascher T."/>
            <person name="Medema M.H."/>
            <person name="Devos D.P."/>
            <person name="Kaster A.-K."/>
            <person name="Ovreas L."/>
            <person name="Rohde M."/>
            <person name="Galperin M.Y."/>
            <person name="Jogler C."/>
        </authorList>
    </citation>
    <scope>NUCLEOTIDE SEQUENCE [LARGE SCALE GENOMIC DNA]</scope>
    <source>
        <strain evidence="15 16">TBK1r</strain>
    </source>
</reference>
<dbReference type="InterPro" id="IPR003594">
    <property type="entry name" value="HATPase_dom"/>
</dbReference>
<dbReference type="Gene3D" id="3.30.565.10">
    <property type="entry name" value="Histidine kinase-like ATPase, C-terminal domain"/>
    <property type="match status" value="1"/>
</dbReference>
<feature type="domain" description="PAS" evidence="13">
    <location>
        <begin position="226"/>
        <end position="296"/>
    </location>
</feature>
<dbReference type="Pfam" id="PF00072">
    <property type="entry name" value="Response_reg"/>
    <property type="match status" value="1"/>
</dbReference>
<feature type="transmembrane region" description="Helical" evidence="10">
    <location>
        <begin position="12"/>
        <end position="31"/>
    </location>
</feature>
<keyword evidence="4" id="KW-0808">Transferase</keyword>
<dbReference type="Gene3D" id="3.40.50.2300">
    <property type="match status" value="1"/>
</dbReference>
<dbReference type="CDD" id="cd00156">
    <property type="entry name" value="REC"/>
    <property type="match status" value="1"/>
</dbReference>
<evidence type="ECO:0000259" key="14">
    <source>
        <dbReference type="PROSITE" id="PS50113"/>
    </source>
</evidence>
<dbReference type="Gene3D" id="1.10.287.130">
    <property type="match status" value="1"/>
</dbReference>
<dbReference type="SUPFAM" id="SSF47384">
    <property type="entry name" value="Homodimeric domain of signal transducing histidine kinase"/>
    <property type="match status" value="1"/>
</dbReference>
<dbReference type="InterPro" id="IPR000014">
    <property type="entry name" value="PAS"/>
</dbReference>
<gene>
    <name evidence="15" type="ORF">TBK1r_48690</name>
</gene>
<dbReference type="Proteomes" id="UP000318081">
    <property type="component" value="Chromosome"/>
</dbReference>
<feature type="domain" description="Histidine kinase" evidence="11">
    <location>
        <begin position="484"/>
        <end position="704"/>
    </location>
</feature>
<dbReference type="PROSITE" id="PS50110">
    <property type="entry name" value="RESPONSE_REGULATORY"/>
    <property type="match status" value="1"/>
</dbReference>
<keyword evidence="8" id="KW-0902">Two-component regulatory system</keyword>
<dbReference type="InterPro" id="IPR007891">
    <property type="entry name" value="CHASE3"/>
</dbReference>
<evidence type="ECO:0000256" key="7">
    <source>
        <dbReference type="ARBA" id="ARBA00022840"/>
    </source>
</evidence>
<dbReference type="Gene3D" id="3.30.450.20">
    <property type="entry name" value="PAS domain"/>
    <property type="match status" value="2"/>
</dbReference>
<evidence type="ECO:0000259" key="12">
    <source>
        <dbReference type="PROSITE" id="PS50110"/>
    </source>
</evidence>
<evidence type="ECO:0000313" key="16">
    <source>
        <dbReference type="Proteomes" id="UP000318081"/>
    </source>
</evidence>
<dbReference type="PROSITE" id="PS50113">
    <property type="entry name" value="PAC"/>
    <property type="match status" value="1"/>
</dbReference>
<keyword evidence="3 9" id="KW-0597">Phosphoprotein</keyword>
<evidence type="ECO:0000256" key="10">
    <source>
        <dbReference type="SAM" id="Phobius"/>
    </source>
</evidence>
<sequence length="849" mass="93485">MTISRRTYWLPIAIASAFLAVAVFAVVSYLNTVRIRQNEQRVQRSFAIREATRELLSAMKDAETSQRGYLLTGDVAFLKHYDTGVEDAQQRFAQLRTLEAGDEKLIAQLNTFRDAFDRQQDHFQETIAMRMKAPKAAISEDILSLVKSGRGKQAMDIARQTSRVIVSRETERLKEAESTNQYLARVSRSTITVGNTIALALIFATAFAAYVDRKRRDAAEAGLLSKQTELEAVVDSAYEGIITRDANFTIRLINPAAASMLGVDAEQTVGRSLLDFVPDDRRGFVGSRAEQNSESEANLYEYDCERMRRADGTEFAVSGNSVRTELPTGILVTVKFRDMSDFQDSQAKQREYAAILEQISDAVLVCDLEGRVRSCNNSAETLFAQSEGELVGQLAEKLLGVDSEVWEINRDHLFENGLVTTQRVWLSPDGKEFVLDQRRSLIRDDGGQPIGKLLFLIDITQRVREEAQQRRTQRLESIGTLAGGIAHDLNNVLTPIVMSAKLLRRGSKTPERLVDNIITSADRGGKMIAKLLAFAGGDREVKAQIDLRETLSEVEEILSHTLQHTIDLKVNVPAKLHKIDGDSTELIQVIMNLAINARDAMPHGGTLEICVENFNVDRSRAAHSDILNEGPHVLLTVADNGDGIPKDVIDRIFDPFFTTKVQGKGTGLGLATTRGIVRSYDGDVTVYSEPGIGTKFSIYLPSSKLAEKIAEMDDEPEALSGNGEMVLIVDDESLILETARETLELAGYQTIIASSGTDAVVVYQSQGDSIDIILLDMMMPGLDGSETREAIRGMNPNARVIASSGLRRPGQAGGKMEDFDGFLAKPYTDAQLLGIVRSVLDLEPKGSTV</sequence>
<dbReference type="PROSITE" id="PS50109">
    <property type="entry name" value="HIS_KIN"/>
    <property type="match status" value="1"/>
</dbReference>
<feature type="transmembrane region" description="Helical" evidence="10">
    <location>
        <begin position="191"/>
        <end position="211"/>
    </location>
</feature>
<evidence type="ECO:0000256" key="3">
    <source>
        <dbReference type="ARBA" id="ARBA00022553"/>
    </source>
</evidence>
<dbReference type="EMBL" id="CP036432">
    <property type="protein sequence ID" value="QDV85853.1"/>
    <property type="molecule type" value="Genomic_DNA"/>
</dbReference>
<dbReference type="RefSeq" id="WP_145216150.1">
    <property type="nucleotide sequence ID" value="NZ_CP036432.1"/>
</dbReference>
<keyword evidence="10" id="KW-0472">Membrane</keyword>
<dbReference type="NCBIfam" id="TIGR00229">
    <property type="entry name" value="sensory_box"/>
    <property type="match status" value="2"/>
</dbReference>
<evidence type="ECO:0000259" key="11">
    <source>
        <dbReference type="PROSITE" id="PS50109"/>
    </source>
</evidence>
<dbReference type="SMART" id="SM00448">
    <property type="entry name" value="REC"/>
    <property type="match status" value="1"/>
</dbReference>
<evidence type="ECO:0000259" key="13">
    <source>
        <dbReference type="PROSITE" id="PS50112"/>
    </source>
</evidence>
<dbReference type="InterPro" id="IPR036097">
    <property type="entry name" value="HisK_dim/P_sf"/>
</dbReference>
<proteinExistence type="predicted"/>
<dbReference type="InterPro" id="IPR004358">
    <property type="entry name" value="Sig_transdc_His_kin-like_C"/>
</dbReference>
<feature type="modified residue" description="4-aspartylphosphate" evidence="9">
    <location>
        <position position="776"/>
    </location>
</feature>
<keyword evidence="10" id="KW-0812">Transmembrane</keyword>
<organism evidence="15 16">
    <name type="scientific">Stieleria magnilauensis</name>
    <dbReference type="NCBI Taxonomy" id="2527963"/>
    <lineage>
        <taxon>Bacteria</taxon>
        <taxon>Pseudomonadati</taxon>
        <taxon>Planctomycetota</taxon>
        <taxon>Planctomycetia</taxon>
        <taxon>Pirellulales</taxon>
        <taxon>Pirellulaceae</taxon>
        <taxon>Stieleria</taxon>
    </lineage>
</organism>
<feature type="domain" description="PAC" evidence="14">
    <location>
        <begin position="419"/>
        <end position="471"/>
    </location>
</feature>
<dbReference type="Pfam" id="PF00512">
    <property type="entry name" value="HisKA"/>
    <property type="match status" value="1"/>
</dbReference>
<feature type="domain" description="PAS" evidence="13">
    <location>
        <begin position="348"/>
        <end position="393"/>
    </location>
</feature>
<evidence type="ECO:0000256" key="2">
    <source>
        <dbReference type="ARBA" id="ARBA00012438"/>
    </source>
</evidence>
<dbReference type="InterPro" id="IPR011006">
    <property type="entry name" value="CheY-like_superfamily"/>
</dbReference>
<dbReference type="Pfam" id="PF02518">
    <property type="entry name" value="HATPase_c"/>
    <property type="match status" value="1"/>
</dbReference>
<dbReference type="InterPro" id="IPR035965">
    <property type="entry name" value="PAS-like_dom_sf"/>
</dbReference>
<name>A0ABX5XUZ9_9BACT</name>
<evidence type="ECO:0000256" key="9">
    <source>
        <dbReference type="PROSITE-ProRule" id="PRU00169"/>
    </source>
</evidence>
<dbReference type="InterPro" id="IPR000700">
    <property type="entry name" value="PAS-assoc_C"/>
</dbReference>
<dbReference type="InterPro" id="IPR003661">
    <property type="entry name" value="HisK_dim/P_dom"/>
</dbReference>
<dbReference type="PANTHER" id="PTHR43065:SF46">
    <property type="entry name" value="C4-DICARBOXYLATE TRANSPORT SENSOR PROTEIN DCTB"/>
    <property type="match status" value="1"/>
</dbReference>
<accession>A0ABX5XUZ9</accession>
<evidence type="ECO:0000256" key="4">
    <source>
        <dbReference type="ARBA" id="ARBA00022679"/>
    </source>
</evidence>
<keyword evidence="16" id="KW-1185">Reference proteome</keyword>
<dbReference type="SUPFAM" id="SSF52172">
    <property type="entry name" value="CheY-like"/>
    <property type="match status" value="1"/>
</dbReference>
<dbReference type="CDD" id="cd00130">
    <property type="entry name" value="PAS"/>
    <property type="match status" value="2"/>
</dbReference>
<evidence type="ECO:0000256" key="8">
    <source>
        <dbReference type="ARBA" id="ARBA00023012"/>
    </source>
</evidence>
<dbReference type="PROSITE" id="PS50112">
    <property type="entry name" value="PAS"/>
    <property type="match status" value="2"/>
</dbReference>
<keyword evidence="7" id="KW-0067">ATP-binding</keyword>
<dbReference type="CDD" id="cd00082">
    <property type="entry name" value="HisKA"/>
    <property type="match status" value="1"/>
</dbReference>
<comment type="catalytic activity">
    <reaction evidence="1">
        <text>ATP + protein L-histidine = ADP + protein N-phospho-L-histidine.</text>
        <dbReference type="EC" id="2.7.13.3"/>
    </reaction>
</comment>
<dbReference type="PANTHER" id="PTHR43065">
    <property type="entry name" value="SENSOR HISTIDINE KINASE"/>
    <property type="match status" value="1"/>
</dbReference>
<evidence type="ECO:0000256" key="6">
    <source>
        <dbReference type="ARBA" id="ARBA00022777"/>
    </source>
</evidence>
<dbReference type="Pfam" id="PF05227">
    <property type="entry name" value="CHASE3"/>
    <property type="match status" value="1"/>
</dbReference>
<evidence type="ECO:0000256" key="5">
    <source>
        <dbReference type="ARBA" id="ARBA00022741"/>
    </source>
</evidence>
<dbReference type="InterPro" id="IPR001789">
    <property type="entry name" value="Sig_transdc_resp-reg_receiver"/>
</dbReference>